<feature type="domain" description="D-isomer specific 2-hydroxyacid dehydrogenase catalytic" evidence="5">
    <location>
        <begin position="16"/>
        <end position="302"/>
    </location>
</feature>
<accession>A0ABX1ZBW4</accession>
<dbReference type="Gene3D" id="3.40.50.720">
    <property type="entry name" value="NAD(P)-binding Rossmann-like Domain"/>
    <property type="match status" value="2"/>
</dbReference>
<evidence type="ECO:0000259" key="5">
    <source>
        <dbReference type="Pfam" id="PF00389"/>
    </source>
</evidence>
<evidence type="ECO:0000313" key="8">
    <source>
        <dbReference type="Proteomes" id="UP000658690"/>
    </source>
</evidence>
<comment type="caution">
    <text evidence="7">The sequence shown here is derived from an EMBL/GenBank/DDBJ whole genome shotgun (WGS) entry which is preliminary data.</text>
</comment>
<gene>
    <name evidence="7" type="ORF">GC102_34615</name>
</gene>
<dbReference type="PANTHER" id="PTHR42789:SF1">
    <property type="entry name" value="D-ISOMER SPECIFIC 2-HYDROXYACID DEHYDROGENASE FAMILY PROTEIN (AFU_ORTHOLOGUE AFUA_6G10090)"/>
    <property type="match status" value="1"/>
</dbReference>
<dbReference type="Pfam" id="PF02826">
    <property type="entry name" value="2-Hacid_dh_C"/>
    <property type="match status" value="1"/>
</dbReference>
<feature type="domain" description="D-isomer specific 2-hydroxyacid dehydrogenase NAD-binding" evidence="6">
    <location>
        <begin position="108"/>
        <end position="280"/>
    </location>
</feature>
<keyword evidence="8" id="KW-1185">Reference proteome</keyword>
<dbReference type="PROSITE" id="PS00670">
    <property type="entry name" value="D_2_HYDROXYACID_DH_2"/>
    <property type="match status" value="1"/>
</dbReference>
<dbReference type="SUPFAM" id="SSF52283">
    <property type="entry name" value="Formate/glycerate dehydrogenase catalytic domain-like"/>
    <property type="match status" value="1"/>
</dbReference>
<evidence type="ECO:0000313" key="7">
    <source>
        <dbReference type="EMBL" id="NOU90827.1"/>
    </source>
</evidence>
<dbReference type="Proteomes" id="UP000658690">
    <property type="component" value="Unassembled WGS sequence"/>
</dbReference>
<dbReference type="InterPro" id="IPR050857">
    <property type="entry name" value="D-2-hydroxyacid_DH"/>
</dbReference>
<evidence type="ECO:0000256" key="2">
    <source>
        <dbReference type="ARBA" id="ARBA00023002"/>
    </source>
</evidence>
<dbReference type="CDD" id="cd12172">
    <property type="entry name" value="PGDH_like_2"/>
    <property type="match status" value="1"/>
</dbReference>
<organism evidence="7 8">
    <name type="scientific">Paenibacillus germinis</name>
    <dbReference type="NCBI Taxonomy" id="2654979"/>
    <lineage>
        <taxon>Bacteria</taxon>
        <taxon>Bacillati</taxon>
        <taxon>Bacillota</taxon>
        <taxon>Bacilli</taxon>
        <taxon>Bacillales</taxon>
        <taxon>Paenibacillaceae</taxon>
        <taxon>Paenibacillus</taxon>
    </lineage>
</organism>
<comment type="similarity">
    <text evidence="1 4">Belongs to the D-isomer specific 2-hydroxyacid dehydrogenase family.</text>
</comment>
<dbReference type="Pfam" id="PF00389">
    <property type="entry name" value="2-Hacid_dh"/>
    <property type="match status" value="1"/>
</dbReference>
<evidence type="ECO:0000256" key="4">
    <source>
        <dbReference type="RuleBase" id="RU003719"/>
    </source>
</evidence>
<name>A0ABX1ZBW4_9BACL</name>
<keyword evidence="3" id="KW-0520">NAD</keyword>
<dbReference type="InterPro" id="IPR006139">
    <property type="entry name" value="D-isomer_2_OHA_DH_cat_dom"/>
</dbReference>
<dbReference type="InterPro" id="IPR029753">
    <property type="entry name" value="D-isomer_DH_CS"/>
</dbReference>
<evidence type="ECO:0000256" key="1">
    <source>
        <dbReference type="ARBA" id="ARBA00005854"/>
    </source>
</evidence>
<keyword evidence="2 4" id="KW-0560">Oxidoreductase</keyword>
<dbReference type="EMBL" id="WHOC01000176">
    <property type="protein sequence ID" value="NOU90827.1"/>
    <property type="molecule type" value="Genomic_DNA"/>
</dbReference>
<dbReference type="InterPro" id="IPR006140">
    <property type="entry name" value="D-isomer_DH_NAD-bd"/>
</dbReference>
<proteinExistence type="inferred from homology"/>
<dbReference type="SUPFAM" id="SSF51735">
    <property type="entry name" value="NAD(P)-binding Rossmann-fold domains"/>
    <property type="match status" value="1"/>
</dbReference>
<dbReference type="PROSITE" id="PS00671">
    <property type="entry name" value="D_2_HYDROXYACID_DH_3"/>
    <property type="match status" value="1"/>
</dbReference>
<reference evidence="7 8" key="1">
    <citation type="submission" date="2019-10" db="EMBL/GenBank/DDBJ databases">
        <title>Description of Paenibacillus choica sp. nov.</title>
        <authorList>
            <person name="Carlier A."/>
            <person name="Qi S."/>
        </authorList>
    </citation>
    <scope>NUCLEOTIDE SEQUENCE [LARGE SCALE GENOMIC DNA]</scope>
    <source>
        <strain evidence="7 8">LMG 31460</strain>
    </source>
</reference>
<evidence type="ECO:0000256" key="3">
    <source>
        <dbReference type="ARBA" id="ARBA00023027"/>
    </source>
</evidence>
<dbReference type="PANTHER" id="PTHR42789">
    <property type="entry name" value="D-ISOMER SPECIFIC 2-HYDROXYACID DEHYDROGENASE FAMILY PROTEIN (AFU_ORTHOLOGUE AFUA_6G10090)"/>
    <property type="match status" value="1"/>
</dbReference>
<protein>
    <submittedName>
        <fullName evidence="7">Hydroxyacid dehydrogenase</fullName>
    </submittedName>
</protein>
<dbReference type="InterPro" id="IPR036291">
    <property type="entry name" value="NAD(P)-bd_dom_sf"/>
</dbReference>
<sequence>MVTPRSFGKGNSQPIDMLKENGCELILNPYGRIMNKQEMVELIKDVDAVIVGVDPIDQEVLEHAPKLKVISKYGVGTDNIDLNYAREKGIPVTVTTGANKDAVADYTIALMLAAARRMIPIDKACRQLNWNKITSVDVWGKTLGLVGLGAIGKGVAARARGFNMNILAYDLVKDETYAAEHQIDYVGLNELLRTADFISLHLPLTEQTHHLIGAKELASMKETAVIVNTARGGLINEQALLEALRENRIWGAGMDVFEQEPPQDKGFLELDNLIIGSHCAASTYQAIENMGVMAAANVLEYLR</sequence>
<evidence type="ECO:0000259" key="6">
    <source>
        <dbReference type="Pfam" id="PF02826"/>
    </source>
</evidence>